<dbReference type="InterPro" id="IPR011059">
    <property type="entry name" value="Metal-dep_hydrolase_composite"/>
</dbReference>
<dbReference type="Gene3D" id="3.20.20.140">
    <property type="entry name" value="Metal-dependent hydrolases"/>
    <property type="match status" value="2"/>
</dbReference>
<dbReference type="GO" id="GO:0016810">
    <property type="term" value="F:hydrolase activity, acting on carbon-nitrogen (but not peptide) bonds"/>
    <property type="evidence" value="ECO:0007669"/>
    <property type="project" value="InterPro"/>
</dbReference>
<dbReference type="PANTHER" id="PTHR43794">
    <property type="entry name" value="AMINOHYDROLASE SSNA-RELATED"/>
    <property type="match status" value="1"/>
</dbReference>
<sequence>MKILIKAGIAFTKDGPVNNVNIGMSDGKIEAISEKEIEDYYDAELSIGGENRLVSQGFVTTQTFLQLYPFRYRIFSGKANANDIVSTLSEKDVYYFSLLGAYHLLRSGITTSVITEPFVEHAARAMKLVGLKPIITAEVNCNWSKGDWKRNFQSLYSKWRSKDNSGIVLKLCDESEADEVFAISREYKIPVIVERTVNLSNIKEGDLSPYIIALGGGSRKDLEIIQKNSLRLSFTPSLEVCKFTLGSYKPSISLDLTPKFDIRNELSISTSRLLLTAEEAVKSVTEWGYSQLNLNSSLSVGNTADLVIFQADEPPSYPLDREMPFESLIFSSYNLETVIIDGEAVLDGGLPLNVGEKDISEANEKVKEFDERRKMEKN</sequence>
<accession>A0A2U9IKR6</accession>
<dbReference type="Gene3D" id="2.30.40.10">
    <property type="entry name" value="Urease, subunit C, domain 1"/>
    <property type="match status" value="2"/>
</dbReference>
<dbReference type="InterPro" id="IPR032466">
    <property type="entry name" value="Metal_Hydrolase"/>
</dbReference>
<reference evidence="2 3" key="1">
    <citation type="submission" date="2018-05" db="EMBL/GenBank/DDBJ databases">
        <title>Complete Genome Sequences of Extremely Thermoacidophilic, Metal-Mobilizing Type-Strain Members of the Archaeal Family Sulfolobaceae: Acidianus brierleyi DSM-1651T, Acidianus sulfidivorans DSM-18786T, Metallosphaera hakonensis DSM-7519T, and Metallosphaera prunae DSM-10039T.</title>
        <authorList>
            <person name="Counts J.A."/>
            <person name="Kelly R.M."/>
        </authorList>
    </citation>
    <scope>NUCLEOTIDE SEQUENCE [LARGE SCALE GENOMIC DNA]</scope>
    <source>
        <strain evidence="2 3">JP7</strain>
    </source>
</reference>
<dbReference type="InterPro" id="IPR050287">
    <property type="entry name" value="MTA/SAH_deaminase"/>
</dbReference>
<dbReference type="EMBL" id="CP029288">
    <property type="protein sequence ID" value="AWR96610.1"/>
    <property type="molecule type" value="Genomic_DNA"/>
</dbReference>
<dbReference type="SUPFAM" id="SSF51338">
    <property type="entry name" value="Composite domain of metallo-dependent hydrolases"/>
    <property type="match status" value="1"/>
</dbReference>
<evidence type="ECO:0000313" key="2">
    <source>
        <dbReference type="EMBL" id="AWR96610.1"/>
    </source>
</evidence>
<dbReference type="SUPFAM" id="SSF51556">
    <property type="entry name" value="Metallo-dependent hydrolases"/>
    <property type="match status" value="1"/>
</dbReference>
<keyword evidence="1 2" id="KW-0378">Hydrolase</keyword>
<evidence type="ECO:0000256" key="1">
    <source>
        <dbReference type="ARBA" id="ARBA00022801"/>
    </source>
</evidence>
<gene>
    <name evidence="2" type="ORF">DFR86_02950</name>
</gene>
<dbReference type="AlphaFoldDB" id="A0A2U9IKR6"/>
<dbReference type="PANTHER" id="PTHR43794:SF11">
    <property type="entry name" value="AMIDOHYDROLASE-RELATED DOMAIN-CONTAINING PROTEIN"/>
    <property type="match status" value="1"/>
</dbReference>
<organism evidence="2 3">
    <name type="scientific">Acidianus sulfidivorans JP7</name>
    <dbReference type="NCBI Taxonomy" id="619593"/>
    <lineage>
        <taxon>Archaea</taxon>
        <taxon>Thermoproteota</taxon>
        <taxon>Thermoprotei</taxon>
        <taxon>Sulfolobales</taxon>
        <taxon>Sulfolobaceae</taxon>
        <taxon>Acidianus</taxon>
    </lineage>
</organism>
<dbReference type="KEGG" id="asul:DFR86_02950"/>
<dbReference type="Proteomes" id="UP000248410">
    <property type="component" value="Chromosome"/>
</dbReference>
<name>A0A2U9IKR6_9CREN</name>
<proteinExistence type="predicted"/>
<keyword evidence="3" id="KW-1185">Reference proteome</keyword>
<evidence type="ECO:0000313" key="3">
    <source>
        <dbReference type="Proteomes" id="UP000248410"/>
    </source>
</evidence>
<protein>
    <submittedName>
        <fullName evidence="2">Amidohydrolase</fullName>
    </submittedName>
</protein>